<evidence type="ECO:0000256" key="3">
    <source>
        <dbReference type="SAM" id="Phobius"/>
    </source>
</evidence>
<dbReference type="STRING" id="321146.A0A139H112"/>
<feature type="coiled-coil region" evidence="1">
    <location>
        <begin position="91"/>
        <end position="132"/>
    </location>
</feature>
<keyword evidence="3" id="KW-1133">Transmembrane helix</keyword>
<dbReference type="AlphaFoldDB" id="A0A139H112"/>
<protein>
    <submittedName>
        <fullName evidence="4">Uncharacterized protein</fullName>
    </submittedName>
</protein>
<dbReference type="Proteomes" id="UP000070133">
    <property type="component" value="Unassembled WGS sequence"/>
</dbReference>
<name>A0A139H112_9PEZI</name>
<proteinExistence type="predicted"/>
<dbReference type="OrthoDB" id="191995at2759"/>
<evidence type="ECO:0000256" key="2">
    <source>
        <dbReference type="SAM" id="MobiDB-lite"/>
    </source>
</evidence>
<keyword evidence="3" id="KW-0812">Transmembrane</keyword>
<keyword evidence="1" id="KW-0175">Coiled coil</keyword>
<gene>
    <name evidence="4" type="ORF">AC578_2293</name>
</gene>
<feature type="transmembrane region" description="Helical" evidence="3">
    <location>
        <begin position="606"/>
        <end position="625"/>
    </location>
</feature>
<dbReference type="InterPro" id="IPR010640">
    <property type="entry name" value="Low_temperature_requirement_A"/>
</dbReference>
<sequence length="679" mass="77084">MTTSPIPEDLEKHSIAASGLKFDDHISQHAPGHQHHTARLRERLRHFLHPNGKRIHVAASPEEADQLKKRLGEIYQNHEFDVYLSGTSQHLDALREAQSHHEAQRESLRMQHQELYERFADIHNELEALASELDRVTSHGVALEAHFNRFGYNAHVRSYDDDDEKASASGSATPHSSMHEKQHSSPCERGFATPLRLFKIPTLRQYFHNGILWRSAGSEEVQSFELFVDLLYVGILQINGDITSEDPTGLSLLHFVITFTLSYKIWNDMSLFISWFETDDVFQRVSILFLLACLFGYTTNIVSAFEESYATLIGFYLAARLFMGLYLLLCAYFIPMVRSAMILHFCLVLVGAALWIASIHVEWPNQLALIWCALFVDVVGSMAYIWLQLVTRMIGGKAWQWFNGKFQVSPAINIEHRTERTNAFVSLVFGYTVVAILYQSAVNGIDSFYGKGVLGLIQCFIFNWMYFEIDGSNLLMHAIRRHKMSAFAWSFAHLPFIMTFVLGGAGMSRLVIAPDSPNSHIDWLTETYHERAEHLGNHIPVGIRWFYCGGFGLALLFMALISISHIHREQEGRVRVTKKFRLIFRISVAIIIICLPLAHSLDSLELIGTVTGLLVLLLCLELWAASNVHDKLFGRTTTCQYFGNCGKKDLRAMLQDGKEVDMDLLIKDKNKNSGCTIGP</sequence>
<evidence type="ECO:0000313" key="5">
    <source>
        <dbReference type="Proteomes" id="UP000070133"/>
    </source>
</evidence>
<feature type="region of interest" description="Disordered" evidence="2">
    <location>
        <begin position="161"/>
        <end position="187"/>
    </location>
</feature>
<feature type="transmembrane region" description="Helical" evidence="3">
    <location>
        <begin position="487"/>
        <end position="507"/>
    </location>
</feature>
<feature type="transmembrane region" description="Helical" evidence="3">
    <location>
        <begin position="311"/>
        <end position="334"/>
    </location>
</feature>
<feature type="transmembrane region" description="Helical" evidence="3">
    <location>
        <begin position="287"/>
        <end position="305"/>
    </location>
</feature>
<keyword evidence="3" id="KW-0472">Membrane</keyword>
<feature type="transmembrane region" description="Helical" evidence="3">
    <location>
        <begin position="582"/>
        <end position="600"/>
    </location>
</feature>
<feature type="transmembrane region" description="Helical" evidence="3">
    <location>
        <begin position="367"/>
        <end position="387"/>
    </location>
</feature>
<evidence type="ECO:0000313" key="4">
    <source>
        <dbReference type="EMBL" id="KXS96146.1"/>
    </source>
</evidence>
<dbReference type="PANTHER" id="PTHR36840:SF1">
    <property type="entry name" value="BLL5714 PROTEIN"/>
    <property type="match status" value="1"/>
</dbReference>
<dbReference type="Pfam" id="PF06772">
    <property type="entry name" value="LtrA"/>
    <property type="match status" value="1"/>
</dbReference>
<organism evidence="4 5">
    <name type="scientific">Pseudocercospora eumusae</name>
    <dbReference type="NCBI Taxonomy" id="321146"/>
    <lineage>
        <taxon>Eukaryota</taxon>
        <taxon>Fungi</taxon>
        <taxon>Dikarya</taxon>
        <taxon>Ascomycota</taxon>
        <taxon>Pezizomycotina</taxon>
        <taxon>Dothideomycetes</taxon>
        <taxon>Dothideomycetidae</taxon>
        <taxon>Mycosphaerellales</taxon>
        <taxon>Mycosphaerellaceae</taxon>
        <taxon>Pseudocercospora</taxon>
    </lineage>
</organism>
<feature type="transmembrane region" description="Helical" evidence="3">
    <location>
        <begin position="341"/>
        <end position="361"/>
    </location>
</feature>
<comment type="caution">
    <text evidence="4">The sequence shown here is derived from an EMBL/GenBank/DDBJ whole genome shotgun (WGS) entry which is preliminary data.</text>
</comment>
<dbReference type="EMBL" id="LFZN01000185">
    <property type="protein sequence ID" value="KXS96146.1"/>
    <property type="molecule type" value="Genomic_DNA"/>
</dbReference>
<feature type="transmembrane region" description="Helical" evidence="3">
    <location>
        <begin position="543"/>
        <end position="561"/>
    </location>
</feature>
<dbReference type="PANTHER" id="PTHR36840">
    <property type="entry name" value="BLL5714 PROTEIN"/>
    <property type="match status" value="1"/>
</dbReference>
<feature type="transmembrane region" description="Helical" evidence="3">
    <location>
        <begin position="448"/>
        <end position="467"/>
    </location>
</feature>
<accession>A0A139H112</accession>
<evidence type="ECO:0000256" key="1">
    <source>
        <dbReference type="SAM" id="Coils"/>
    </source>
</evidence>
<reference evidence="4 5" key="1">
    <citation type="submission" date="2015-07" db="EMBL/GenBank/DDBJ databases">
        <title>Comparative genomics of the Sigatoka disease complex on banana suggests a link between parallel evolutionary changes in Pseudocercospora fijiensis and Pseudocercospora eumusae and increased virulence on the banana host.</title>
        <authorList>
            <person name="Chang T.-C."/>
            <person name="Salvucci A."/>
            <person name="Crous P.W."/>
            <person name="Stergiopoulos I."/>
        </authorList>
    </citation>
    <scope>NUCLEOTIDE SEQUENCE [LARGE SCALE GENOMIC DNA]</scope>
    <source>
        <strain evidence="4 5">CBS 114824</strain>
    </source>
</reference>
<feature type="transmembrane region" description="Helical" evidence="3">
    <location>
        <begin position="423"/>
        <end position="442"/>
    </location>
</feature>
<keyword evidence="5" id="KW-1185">Reference proteome</keyword>